<dbReference type="Gene3D" id="3.40.1280.10">
    <property type="match status" value="1"/>
</dbReference>
<sequence>MAASIKAWLIRFSLQNGYLLLKRHYARDYRRRLVRVVKPEDEVKMLKNAGLKIRDPKSDPYATASDLDRTFQEQLKIQENISKSVNSLGMERKIYKPSDDIVQVEKQKSKAKFQYETLQAGDKLFGQIVLGARSKKNREKTGEIILEGKSLILDALKAGATMKYLFFSSMDAMGNFPAKYYEGVKIMKVSYQDIRMWSDTQTPTEILGVFDMPKNGEALFMNPDPLPVNLICDKILDPGNMGTLLRSAAAVGCSCVLLTKGCVDVWGSKVLRAGAGSHFRVPIVTDVTWDFIKSYLPSSCRVYLAETRRPSQRLLKKLQGDEESIEKFMGEESDFSDGEEGHIKESEDLSNHSDADNETTENSDIDSDEDEEDSATKLKQYEKAPLTVSMYDKIDYTTDPVTIVVGDESVGVSPEARKLAFHFYGQCITIPITSGVYGLNSSVTGSILLYEINRQISSKRNTGMEKEGEQIQQAKRIEQLSEKQAVQISNKPSKRIEQKTVHISNKPAKRIEQISEKQAVQISKKPTRRIEQISEKKPLQINHKPIKQNEQINGKETKQSDKVKLNIKKIKS</sequence>
<feature type="domain" description="RNA 2-O ribose methyltransferase substrate binding" evidence="5">
    <location>
        <begin position="145"/>
        <end position="216"/>
    </location>
</feature>
<reference evidence="6 7" key="1">
    <citation type="submission" date="2024-11" db="EMBL/GenBank/DDBJ databases">
        <title>Chromosome-level genome assembly of the freshwater bivalve Anodonta woodiana.</title>
        <authorList>
            <person name="Chen X."/>
        </authorList>
    </citation>
    <scope>NUCLEOTIDE SEQUENCE [LARGE SCALE GENOMIC DNA]</scope>
    <source>
        <strain evidence="6">MN2024</strain>
        <tissue evidence="6">Gills</tissue>
    </source>
</reference>
<feature type="compositionally biased region" description="Basic and acidic residues" evidence="4">
    <location>
        <begin position="528"/>
        <end position="538"/>
    </location>
</feature>
<evidence type="ECO:0000259" key="5">
    <source>
        <dbReference type="SMART" id="SM00967"/>
    </source>
</evidence>
<dbReference type="GO" id="GO:0005737">
    <property type="term" value="C:cytoplasm"/>
    <property type="evidence" value="ECO:0007669"/>
    <property type="project" value="UniProtKB-ARBA"/>
</dbReference>
<dbReference type="Pfam" id="PF00588">
    <property type="entry name" value="SpoU_methylase"/>
    <property type="match status" value="1"/>
</dbReference>
<feature type="region of interest" description="Disordered" evidence="4">
    <location>
        <begin position="516"/>
        <end position="572"/>
    </location>
</feature>
<comment type="caution">
    <text evidence="6">The sequence shown here is derived from an EMBL/GenBank/DDBJ whole genome shotgun (WGS) entry which is preliminary data.</text>
</comment>
<dbReference type="InterPro" id="IPR029064">
    <property type="entry name" value="Ribosomal_eL30-like_sf"/>
</dbReference>
<gene>
    <name evidence="6" type="ORF">ACJMK2_018647</name>
</gene>
<evidence type="ECO:0000256" key="2">
    <source>
        <dbReference type="ARBA" id="ARBA00022603"/>
    </source>
</evidence>
<dbReference type="AlphaFoldDB" id="A0ABD3UH51"/>
<proteinExistence type="inferred from homology"/>
<protein>
    <recommendedName>
        <fullName evidence="5">RNA 2-O ribose methyltransferase substrate binding domain-containing protein</fullName>
    </recommendedName>
</protein>
<dbReference type="PANTHER" id="PTHR43191">
    <property type="entry name" value="RRNA METHYLTRANSFERASE 3"/>
    <property type="match status" value="1"/>
</dbReference>
<feature type="region of interest" description="Disordered" evidence="4">
    <location>
        <begin position="329"/>
        <end position="379"/>
    </location>
</feature>
<keyword evidence="2" id="KW-0489">Methyltransferase</keyword>
<dbReference type="Pfam" id="PF22435">
    <property type="entry name" value="MRM3-like_sub_bind"/>
    <property type="match status" value="1"/>
</dbReference>
<dbReference type="InterPro" id="IPR029028">
    <property type="entry name" value="Alpha/beta_knot_MTases"/>
</dbReference>
<dbReference type="SMART" id="SM00967">
    <property type="entry name" value="SpoU_sub_bind"/>
    <property type="match status" value="1"/>
</dbReference>
<accession>A0ABD3UH51</accession>
<dbReference type="InterPro" id="IPR029026">
    <property type="entry name" value="tRNA_m1G_MTases_N"/>
</dbReference>
<name>A0ABD3UH51_SINWO</name>
<dbReference type="InterPro" id="IPR053888">
    <property type="entry name" value="MRM3-like_sub_bind"/>
</dbReference>
<dbReference type="Gene3D" id="3.30.1330.30">
    <property type="match status" value="1"/>
</dbReference>
<keyword evidence="7" id="KW-1185">Reference proteome</keyword>
<dbReference type="GO" id="GO:0008168">
    <property type="term" value="F:methyltransferase activity"/>
    <property type="evidence" value="ECO:0007669"/>
    <property type="project" value="UniProtKB-KW"/>
</dbReference>
<dbReference type="InterPro" id="IPR001537">
    <property type="entry name" value="SpoU_MeTrfase"/>
</dbReference>
<evidence type="ECO:0000256" key="1">
    <source>
        <dbReference type="ARBA" id="ARBA00007228"/>
    </source>
</evidence>
<dbReference type="Proteomes" id="UP001634394">
    <property type="component" value="Unassembled WGS sequence"/>
</dbReference>
<evidence type="ECO:0000313" key="6">
    <source>
        <dbReference type="EMBL" id="KAL3847753.1"/>
    </source>
</evidence>
<dbReference type="SUPFAM" id="SSF75217">
    <property type="entry name" value="alpha/beta knot"/>
    <property type="match status" value="2"/>
</dbReference>
<organism evidence="6 7">
    <name type="scientific">Sinanodonta woodiana</name>
    <name type="common">Chinese pond mussel</name>
    <name type="synonym">Anodonta woodiana</name>
    <dbReference type="NCBI Taxonomy" id="1069815"/>
    <lineage>
        <taxon>Eukaryota</taxon>
        <taxon>Metazoa</taxon>
        <taxon>Spiralia</taxon>
        <taxon>Lophotrochozoa</taxon>
        <taxon>Mollusca</taxon>
        <taxon>Bivalvia</taxon>
        <taxon>Autobranchia</taxon>
        <taxon>Heteroconchia</taxon>
        <taxon>Palaeoheterodonta</taxon>
        <taxon>Unionida</taxon>
        <taxon>Unionoidea</taxon>
        <taxon>Unionidae</taxon>
        <taxon>Unioninae</taxon>
        <taxon>Sinanodonta</taxon>
    </lineage>
</organism>
<comment type="similarity">
    <text evidence="1">Belongs to the class IV-like SAM-binding methyltransferase superfamily. RNA methyltransferase TrmH family.</text>
</comment>
<dbReference type="PANTHER" id="PTHR43191:SF2">
    <property type="entry name" value="RRNA METHYLTRANSFERASE 3, MITOCHONDRIAL"/>
    <property type="match status" value="1"/>
</dbReference>
<feature type="compositionally biased region" description="Basic and acidic residues" evidence="4">
    <location>
        <begin position="553"/>
        <end position="564"/>
    </location>
</feature>
<dbReference type="EMBL" id="JBJQND010000016">
    <property type="protein sequence ID" value="KAL3847753.1"/>
    <property type="molecule type" value="Genomic_DNA"/>
</dbReference>
<dbReference type="InterPro" id="IPR013123">
    <property type="entry name" value="SpoU_subst-bd"/>
</dbReference>
<feature type="compositionally biased region" description="Acidic residues" evidence="4">
    <location>
        <begin position="356"/>
        <end position="373"/>
    </location>
</feature>
<feature type="compositionally biased region" description="Basic and acidic residues" evidence="4">
    <location>
        <begin position="339"/>
        <end position="355"/>
    </location>
</feature>
<evidence type="ECO:0000256" key="4">
    <source>
        <dbReference type="SAM" id="MobiDB-lite"/>
    </source>
</evidence>
<keyword evidence="3" id="KW-0808">Transferase</keyword>
<dbReference type="InterPro" id="IPR051259">
    <property type="entry name" value="rRNA_Methyltransferase"/>
</dbReference>
<dbReference type="SUPFAM" id="SSF55315">
    <property type="entry name" value="L30e-like"/>
    <property type="match status" value="1"/>
</dbReference>
<evidence type="ECO:0000313" key="7">
    <source>
        <dbReference type="Proteomes" id="UP001634394"/>
    </source>
</evidence>
<evidence type="ECO:0000256" key="3">
    <source>
        <dbReference type="ARBA" id="ARBA00022679"/>
    </source>
</evidence>
<dbReference type="GO" id="GO:0032259">
    <property type="term" value="P:methylation"/>
    <property type="evidence" value="ECO:0007669"/>
    <property type="project" value="UniProtKB-KW"/>
</dbReference>